<comment type="similarity">
    <text evidence="2 14 15">Belongs to the TonB-dependent receptor family.</text>
</comment>
<keyword evidence="13 14" id="KW-0998">Cell outer membrane</keyword>
<evidence type="ECO:0000256" key="16">
    <source>
        <dbReference type="SAM" id="MobiDB-lite"/>
    </source>
</evidence>
<evidence type="ECO:0000256" key="4">
    <source>
        <dbReference type="ARBA" id="ARBA00022452"/>
    </source>
</evidence>
<dbReference type="EMBL" id="WEHX01000013">
    <property type="protein sequence ID" value="KAB7661926.1"/>
    <property type="molecule type" value="Genomic_DNA"/>
</dbReference>
<evidence type="ECO:0000256" key="3">
    <source>
        <dbReference type="ARBA" id="ARBA00022448"/>
    </source>
</evidence>
<evidence type="ECO:0000313" key="21">
    <source>
        <dbReference type="Proteomes" id="UP000430564"/>
    </source>
</evidence>
<dbReference type="GO" id="GO:0038023">
    <property type="term" value="F:signaling receptor activity"/>
    <property type="evidence" value="ECO:0007669"/>
    <property type="project" value="InterPro"/>
</dbReference>
<gene>
    <name evidence="20" type="ORF">GBM95_03755</name>
</gene>
<evidence type="ECO:0000256" key="17">
    <source>
        <dbReference type="SAM" id="SignalP"/>
    </source>
</evidence>
<dbReference type="InterPro" id="IPR012910">
    <property type="entry name" value="Plug_dom"/>
</dbReference>
<evidence type="ECO:0000256" key="1">
    <source>
        <dbReference type="ARBA" id="ARBA00004571"/>
    </source>
</evidence>
<dbReference type="AlphaFoldDB" id="A0A6I1EMT4"/>
<evidence type="ECO:0000256" key="7">
    <source>
        <dbReference type="ARBA" id="ARBA00022729"/>
    </source>
</evidence>
<comment type="subcellular location">
    <subcellularLocation>
        <location evidence="1 14">Cell outer membrane</location>
        <topology evidence="1 14">Multi-pass membrane protein</topology>
    </subcellularLocation>
</comment>
<keyword evidence="10 15" id="KW-0798">TonB box</keyword>
<dbReference type="RefSeq" id="WP_152157858.1">
    <property type="nucleotide sequence ID" value="NZ_WEHX01000013.1"/>
</dbReference>
<keyword evidence="7 17" id="KW-0732">Signal</keyword>
<dbReference type="PANTHER" id="PTHR32552">
    <property type="entry name" value="FERRICHROME IRON RECEPTOR-RELATED"/>
    <property type="match status" value="1"/>
</dbReference>
<feature type="signal peptide" evidence="17">
    <location>
        <begin position="1"/>
        <end position="34"/>
    </location>
</feature>
<dbReference type="GO" id="GO:0015344">
    <property type="term" value="F:siderophore uptake transmembrane transporter activity"/>
    <property type="evidence" value="ECO:0007669"/>
    <property type="project" value="TreeGrafter"/>
</dbReference>
<evidence type="ECO:0000259" key="18">
    <source>
        <dbReference type="Pfam" id="PF00593"/>
    </source>
</evidence>
<dbReference type="InterPro" id="IPR036942">
    <property type="entry name" value="Beta-barrel_TonB_sf"/>
</dbReference>
<dbReference type="Pfam" id="PF00593">
    <property type="entry name" value="TonB_dep_Rec_b-barrel"/>
    <property type="match status" value="1"/>
</dbReference>
<evidence type="ECO:0000259" key="19">
    <source>
        <dbReference type="Pfam" id="PF07715"/>
    </source>
</evidence>
<keyword evidence="6 14" id="KW-0812">Transmembrane</keyword>
<dbReference type="Pfam" id="PF07715">
    <property type="entry name" value="Plug"/>
    <property type="match status" value="1"/>
</dbReference>
<evidence type="ECO:0000256" key="6">
    <source>
        <dbReference type="ARBA" id="ARBA00022692"/>
    </source>
</evidence>
<evidence type="ECO:0000256" key="9">
    <source>
        <dbReference type="ARBA" id="ARBA00023065"/>
    </source>
</evidence>
<dbReference type="InterPro" id="IPR010105">
    <property type="entry name" value="TonB_sidphr_rcpt"/>
</dbReference>
<feature type="chain" id="PRO_5026244865" evidence="17">
    <location>
        <begin position="35"/>
        <end position="742"/>
    </location>
</feature>
<evidence type="ECO:0000256" key="5">
    <source>
        <dbReference type="ARBA" id="ARBA00022496"/>
    </source>
</evidence>
<dbReference type="Gene3D" id="2.40.170.20">
    <property type="entry name" value="TonB-dependent receptor, beta-barrel domain"/>
    <property type="match status" value="1"/>
</dbReference>
<evidence type="ECO:0000256" key="2">
    <source>
        <dbReference type="ARBA" id="ARBA00009810"/>
    </source>
</evidence>
<dbReference type="InterPro" id="IPR000531">
    <property type="entry name" value="Beta-barrel_TonB"/>
</dbReference>
<evidence type="ECO:0000256" key="13">
    <source>
        <dbReference type="ARBA" id="ARBA00023237"/>
    </source>
</evidence>
<dbReference type="GO" id="GO:0009279">
    <property type="term" value="C:cell outer membrane"/>
    <property type="evidence" value="ECO:0007669"/>
    <property type="project" value="UniProtKB-SubCell"/>
</dbReference>
<keyword evidence="3 14" id="KW-0813">Transport</keyword>
<dbReference type="InterPro" id="IPR039426">
    <property type="entry name" value="TonB-dep_rcpt-like"/>
</dbReference>
<dbReference type="InterPro" id="IPR037066">
    <property type="entry name" value="Plug_dom_sf"/>
</dbReference>
<organism evidence="20 21">
    <name type="scientific">Sutterella seckii</name>
    <dbReference type="NCBI Taxonomy" id="1944635"/>
    <lineage>
        <taxon>Bacteria</taxon>
        <taxon>Pseudomonadati</taxon>
        <taxon>Pseudomonadota</taxon>
        <taxon>Betaproteobacteria</taxon>
        <taxon>Burkholderiales</taxon>
        <taxon>Sutterellaceae</taxon>
        <taxon>Sutterella</taxon>
    </lineage>
</organism>
<feature type="region of interest" description="Disordered" evidence="16">
    <location>
        <begin position="53"/>
        <end position="82"/>
    </location>
</feature>
<evidence type="ECO:0000256" key="12">
    <source>
        <dbReference type="ARBA" id="ARBA00023170"/>
    </source>
</evidence>
<dbReference type="Gene3D" id="2.170.130.10">
    <property type="entry name" value="TonB-dependent receptor, plug domain"/>
    <property type="match status" value="1"/>
</dbReference>
<feature type="domain" description="TonB-dependent receptor plug" evidence="19">
    <location>
        <begin position="75"/>
        <end position="181"/>
    </location>
</feature>
<comment type="caution">
    <text evidence="20">The sequence shown here is derived from an EMBL/GenBank/DDBJ whole genome shotgun (WGS) entry which is preliminary data.</text>
</comment>
<evidence type="ECO:0000256" key="15">
    <source>
        <dbReference type="RuleBase" id="RU003357"/>
    </source>
</evidence>
<dbReference type="Proteomes" id="UP000430564">
    <property type="component" value="Unassembled WGS sequence"/>
</dbReference>
<keyword evidence="4 14" id="KW-1134">Transmembrane beta strand</keyword>
<sequence>MATRSALSFAFGSQSVFRLSLLSVAILASHSALAAEDVDFDAVTVTATSISTTTENTDSYKSSSMSTTTGLELTPRETPQSVSNVTMKQISDQGIQSMDEAMKNTTGITVIHNAGRFRYLSRGFYIDNIQEDGISYSLNDGANGNSYRNANSQSDIAIYDHIEVVRGPTGLTQSSSQPGGTINAVRKRPTSEFQASAEAEVGSWDHYRAVGDISGPLNEAKTLRGRVVGVLQKKNSFKDDVGNKSGTFYAVFAADLAPETTLTFGGLHQQGTEVPDFYGVPMGPNGADAGLPDSAFFGMDWTKWKTKKTNVFAELEHYLNDEWRITAKTSYTKSTSESSFGSITNISDGHPISTQSPNMPLKYGQHYNNDGSIFSATLNLNGSYTLFNQEHDFFTTLNYSREKTDTLLKQHNFSGISINAWDFVGNEVSEPNWDDDSILNTKNFYKQTRTDLGLLTGTRYNFSNSWHLIAGGRYALYKTSYSVTNLLKPSAKQTYTETTTTRFIPYAGLTWDFYKNSSIYISYTSIFEPSGEKGPDHNDLKPIIGDNYELGIKSEFFDNRLNTSLAIFNLEQKNRPMDCIIDSAETTCSRGKVRSQGFEAEASGSLLPGWNLFAGYTWNMSEYTVTESASKQSGETYSPFTPRHILRLYSSFNLPGAAYRWTVGGGVQAQSRAKSASSVQQGGYAIWNANIQYQATNSLKFSLIANNIFDRHYYNNTNNRTLGANNYLGDPRNFILKLNYQY</sequence>
<evidence type="ECO:0000256" key="10">
    <source>
        <dbReference type="ARBA" id="ARBA00023077"/>
    </source>
</evidence>
<proteinExistence type="inferred from homology"/>
<dbReference type="SUPFAM" id="SSF56935">
    <property type="entry name" value="Porins"/>
    <property type="match status" value="1"/>
</dbReference>
<reference evidence="20 21" key="1">
    <citation type="submission" date="2019-10" db="EMBL/GenBank/DDBJ databases">
        <title>Genome diversity of Sutterella seckii.</title>
        <authorList>
            <person name="Chaplin A.V."/>
            <person name="Sokolova S.R."/>
            <person name="Mosin K.A."/>
            <person name="Ivanova E.L."/>
            <person name="Kochetkova T.O."/>
            <person name="Goltsov A.Y."/>
            <person name="Trofimov D.Y."/>
            <person name="Efimov B.A."/>
        </authorList>
    </citation>
    <scope>NUCLEOTIDE SEQUENCE [LARGE SCALE GENOMIC DNA]</scope>
    <source>
        <strain evidence="20 21">ASD393</strain>
    </source>
</reference>
<dbReference type="PANTHER" id="PTHR32552:SF74">
    <property type="entry name" value="HYDROXAMATE SIDEROPHORE RECEPTOR FHUE"/>
    <property type="match status" value="1"/>
</dbReference>
<keyword evidence="11 14" id="KW-0472">Membrane</keyword>
<dbReference type="PROSITE" id="PS52016">
    <property type="entry name" value="TONB_DEPENDENT_REC_3"/>
    <property type="match status" value="1"/>
</dbReference>
<name>A0A6I1EMT4_9BURK</name>
<keyword evidence="9" id="KW-0406">Ion transport</keyword>
<evidence type="ECO:0000256" key="8">
    <source>
        <dbReference type="ARBA" id="ARBA00023004"/>
    </source>
</evidence>
<dbReference type="GO" id="GO:0015891">
    <property type="term" value="P:siderophore transport"/>
    <property type="evidence" value="ECO:0007669"/>
    <property type="project" value="InterPro"/>
</dbReference>
<evidence type="ECO:0000313" key="20">
    <source>
        <dbReference type="EMBL" id="KAB7661926.1"/>
    </source>
</evidence>
<keyword evidence="5" id="KW-0410">Iron transport</keyword>
<feature type="domain" description="TonB-dependent receptor-like beta-barrel" evidence="18">
    <location>
        <begin position="278"/>
        <end position="708"/>
    </location>
</feature>
<dbReference type="FunFam" id="2.170.130.10:FF:000010">
    <property type="entry name" value="Ferripyoverdine receptor"/>
    <property type="match status" value="1"/>
</dbReference>
<keyword evidence="8" id="KW-0408">Iron</keyword>
<accession>A0A6I1EMT4</accession>
<evidence type="ECO:0000256" key="11">
    <source>
        <dbReference type="ARBA" id="ARBA00023136"/>
    </source>
</evidence>
<dbReference type="CDD" id="cd01347">
    <property type="entry name" value="ligand_gated_channel"/>
    <property type="match status" value="1"/>
</dbReference>
<feature type="compositionally biased region" description="Polar residues" evidence="16">
    <location>
        <begin position="55"/>
        <end position="82"/>
    </location>
</feature>
<keyword evidence="12 20" id="KW-0675">Receptor</keyword>
<protein>
    <submittedName>
        <fullName evidence="20">TonB-dependent siderophore receptor</fullName>
    </submittedName>
</protein>
<evidence type="ECO:0000256" key="14">
    <source>
        <dbReference type="PROSITE-ProRule" id="PRU01360"/>
    </source>
</evidence>
<dbReference type="NCBIfam" id="TIGR01783">
    <property type="entry name" value="TonB-siderophor"/>
    <property type="match status" value="1"/>
</dbReference>
<dbReference type="OrthoDB" id="174652at2"/>